<feature type="domain" description="Acyl-CoA thioesterase-like C-terminal" evidence="2">
    <location>
        <begin position="133"/>
        <end position="246"/>
    </location>
</feature>
<dbReference type="Proteomes" id="UP001432128">
    <property type="component" value="Chromosome"/>
</dbReference>
<evidence type="ECO:0000259" key="2">
    <source>
        <dbReference type="Pfam" id="PF20789"/>
    </source>
</evidence>
<name>A0AAU4K166_9NOCA</name>
<keyword evidence="4" id="KW-1185">Reference proteome</keyword>
<protein>
    <submittedName>
        <fullName evidence="3">Thioesterase family protein</fullName>
    </submittedName>
</protein>
<dbReference type="AlphaFoldDB" id="A0AAU4K166"/>
<evidence type="ECO:0000259" key="1">
    <source>
        <dbReference type="Pfam" id="PF13622"/>
    </source>
</evidence>
<dbReference type="RefSeq" id="WP_328857243.1">
    <property type="nucleotide sequence ID" value="NZ_CP108021.1"/>
</dbReference>
<sequence length="259" mass="28525">MKPFFEVVSHDGEVAYRANEHAQSAWGDDHVAGPAVVGLLAQVLEDEQHVEGFMPARTTFELLRAFKTVPTIVRTETIRTGSRIKVARADAFQNDTLVATAMHVQYRMSENAPGDRWRPDATVPAPPVDTDPSAVTWYHSDRVGWTSELEKHLNADRSTAWWNVLPMTADRPPSPYVRAVTTAEWTSLVTNLGTEWVGYINGDLTVALSRLPEGDWVGVREDSHIDTEGIAVGTTTLYDVHGPIGSGMVTALNNTRAFS</sequence>
<dbReference type="Pfam" id="PF13622">
    <property type="entry name" value="4HBT_3"/>
    <property type="match status" value="1"/>
</dbReference>
<reference evidence="3 4" key="1">
    <citation type="submission" date="2022-10" db="EMBL/GenBank/DDBJ databases">
        <title>The complete genomes of actinobacterial strains from the NBC collection.</title>
        <authorList>
            <person name="Joergensen T.S."/>
            <person name="Alvarez Arevalo M."/>
            <person name="Sterndorff E.B."/>
            <person name="Faurdal D."/>
            <person name="Vuksanovic O."/>
            <person name="Mourched A.-S."/>
            <person name="Charusanti P."/>
            <person name="Shaw S."/>
            <person name="Blin K."/>
            <person name="Weber T."/>
        </authorList>
    </citation>
    <scope>NUCLEOTIDE SEQUENCE [LARGE SCALE GENOMIC DNA]</scope>
    <source>
        <strain evidence="3 4">NBC_00319</strain>
    </source>
</reference>
<dbReference type="InterPro" id="IPR042171">
    <property type="entry name" value="Acyl-CoA_hotdog"/>
</dbReference>
<gene>
    <name evidence="3" type="ORF">OG579_19195</name>
</gene>
<dbReference type="Pfam" id="PF20789">
    <property type="entry name" value="4HBT_3C"/>
    <property type="match status" value="1"/>
</dbReference>
<dbReference type="KEGG" id="whr:OG579_19195"/>
<proteinExistence type="predicted"/>
<dbReference type="InterPro" id="IPR049450">
    <property type="entry name" value="ACOT8-like_C"/>
</dbReference>
<organism evidence="3 4">
    <name type="scientific">Williamsia herbipolensis</name>
    <dbReference type="NCBI Taxonomy" id="1603258"/>
    <lineage>
        <taxon>Bacteria</taxon>
        <taxon>Bacillati</taxon>
        <taxon>Actinomycetota</taxon>
        <taxon>Actinomycetes</taxon>
        <taxon>Mycobacteriales</taxon>
        <taxon>Nocardiaceae</taxon>
        <taxon>Williamsia</taxon>
    </lineage>
</organism>
<evidence type="ECO:0000313" key="3">
    <source>
        <dbReference type="EMBL" id="WUM19794.1"/>
    </source>
</evidence>
<feature type="domain" description="Acyl-CoA thioesterase-like N-terminal HotDog" evidence="1">
    <location>
        <begin position="25"/>
        <end position="102"/>
    </location>
</feature>
<dbReference type="InterPro" id="IPR049449">
    <property type="entry name" value="TesB_ACOT8-like_N"/>
</dbReference>
<dbReference type="EMBL" id="CP108021">
    <property type="protein sequence ID" value="WUM19794.1"/>
    <property type="molecule type" value="Genomic_DNA"/>
</dbReference>
<accession>A0AAU4K166</accession>
<dbReference type="Gene3D" id="2.40.160.210">
    <property type="entry name" value="Acyl-CoA thioesterase, double hotdog domain"/>
    <property type="match status" value="1"/>
</dbReference>
<evidence type="ECO:0000313" key="4">
    <source>
        <dbReference type="Proteomes" id="UP001432128"/>
    </source>
</evidence>